<dbReference type="EMBL" id="NCKW01005366">
    <property type="protein sequence ID" value="POM72956.1"/>
    <property type="molecule type" value="Genomic_DNA"/>
</dbReference>
<dbReference type="AlphaFoldDB" id="A0A2P4Y574"/>
<proteinExistence type="predicted"/>
<evidence type="ECO:0000313" key="2">
    <source>
        <dbReference type="Proteomes" id="UP000237271"/>
    </source>
</evidence>
<name>A0A2P4Y574_9STRA</name>
<keyword evidence="2" id="KW-1185">Reference proteome</keyword>
<accession>A0A2P4Y574</accession>
<feature type="non-terminal residue" evidence="1">
    <location>
        <position position="113"/>
    </location>
</feature>
<gene>
    <name evidence="1" type="ORF">PHPALM_10248</name>
</gene>
<protein>
    <submittedName>
        <fullName evidence="1">Uncharacterized protein</fullName>
    </submittedName>
</protein>
<organism evidence="1 2">
    <name type="scientific">Phytophthora palmivora</name>
    <dbReference type="NCBI Taxonomy" id="4796"/>
    <lineage>
        <taxon>Eukaryota</taxon>
        <taxon>Sar</taxon>
        <taxon>Stramenopiles</taxon>
        <taxon>Oomycota</taxon>
        <taxon>Peronosporomycetes</taxon>
        <taxon>Peronosporales</taxon>
        <taxon>Peronosporaceae</taxon>
        <taxon>Phytophthora</taxon>
    </lineage>
</organism>
<reference evidence="1 2" key="1">
    <citation type="journal article" date="2017" name="Genome Biol. Evol.">
        <title>Phytophthora megakarya and P. palmivora, closely related causal agents of cacao black pod rot, underwent increases in genome sizes and gene numbers by different mechanisms.</title>
        <authorList>
            <person name="Ali S.S."/>
            <person name="Shao J."/>
            <person name="Lary D.J."/>
            <person name="Kronmiller B."/>
            <person name="Shen D."/>
            <person name="Strem M.D."/>
            <person name="Amoako-Attah I."/>
            <person name="Akrofi A.Y."/>
            <person name="Begoude B.A."/>
            <person name="Ten Hoopen G.M."/>
            <person name="Coulibaly K."/>
            <person name="Kebe B.I."/>
            <person name="Melnick R.L."/>
            <person name="Guiltinan M.J."/>
            <person name="Tyler B.M."/>
            <person name="Meinhardt L.W."/>
            <person name="Bailey B.A."/>
        </authorList>
    </citation>
    <scope>NUCLEOTIDE SEQUENCE [LARGE SCALE GENOMIC DNA]</scope>
    <source>
        <strain evidence="2">sbr112.9</strain>
    </source>
</reference>
<sequence>MMKIAQMVEGVGVSMQEIFMLILQMLQVRPREIDECVLCVLKTTGDIQSKTNEKKSMGQQESSQAPLLQQLWRVRQADLKEPAIWRKSAAKMEEMAKECHRDFESWSDSDLDG</sequence>
<dbReference type="Proteomes" id="UP000237271">
    <property type="component" value="Unassembled WGS sequence"/>
</dbReference>
<evidence type="ECO:0000313" key="1">
    <source>
        <dbReference type="EMBL" id="POM72956.1"/>
    </source>
</evidence>
<comment type="caution">
    <text evidence="1">The sequence shown here is derived from an EMBL/GenBank/DDBJ whole genome shotgun (WGS) entry which is preliminary data.</text>
</comment>